<dbReference type="Proteomes" id="UP000327013">
    <property type="component" value="Unassembled WGS sequence"/>
</dbReference>
<evidence type="ECO:0000256" key="5">
    <source>
        <dbReference type="ARBA" id="ARBA00040742"/>
    </source>
</evidence>
<dbReference type="InterPro" id="IPR042239">
    <property type="entry name" value="Nop_C"/>
</dbReference>
<dbReference type="InterPro" id="IPR012974">
    <property type="entry name" value="NOP58/56_N"/>
</dbReference>
<dbReference type="InterPro" id="IPR002687">
    <property type="entry name" value="Nop_dom"/>
</dbReference>
<proteinExistence type="inferred from homology"/>
<comment type="caution">
    <text evidence="8">The sequence shown here is derived from an EMBL/GenBank/DDBJ whole genome shotgun (WGS) entry which is preliminary data.</text>
</comment>
<feature type="region of interest" description="Disordered" evidence="6">
    <location>
        <begin position="456"/>
        <end position="521"/>
    </location>
</feature>
<reference evidence="8 9" key="1">
    <citation type="submission" date="2019-06" db="EMBL/GenBank/DDBJ databases">
        <title>A chromosomal-level reference genome of Carpinus fangiana (Coryloideae, Betulaceae).</title>
        <authorList>
            <person name="Yang X."/>
            <person name="Wang Z."/>
            <person name="Zhang L."/>
            <person name="Hao G."/>
            <person name="Liu J."/>
            <person name="Yang Y."/>
        </authorList>
    </citation>
    <scope>NUCLEOTIDE SEQUENCE [LARGE SCALE GENOMIC DNA]</scope>
    <source>
        <strain evidence="8">Cfa_2016G</strain>
        <tissue evidence="8">Leaf</tissue>
    </source>
</reference>
<evidence type="ECO:0000256" key="2">
    <source>
        <dbReference type="ARBA" id="ARBA00009211"/>
    </source>
</evidence>
<evidence type="ECO:0000313" key="8">
    <source>
        <dbReference type="EMBL" id="KAB8343116.1"/>
    </source>
</evidence>
<dbReference type="InterPro" id="IPR012976">
    <property type="entry name" value="NOSIC"/>
</dbReference>
<dbReference type="FunFam" id="1.10.287.4070:FF:000002">
    <property type="entry name" value="Nucleolar protein 56"/>
    <property type="match status" value="1"/>
</dbReference>
<feature type="compositionally biased region" description="Basic residues" evidence="6">
    <location>
        <begin position="510"/>
        <end position="521"/>
    </location>
</feature>
<keyword evidence="9" id="KW-1185">Reference proteome</keyword>
<name>A0A5N6KTP5_9ROSI</name>
<dbReference type="PROSITE" id="PS51358">
    <property type="entry name" value="NOP"/>
    <property type="match status" value="1"/>
</dbReference>
<dbReference type="Pfam" id="PF01798">
    <property type="entry name" value="Nop"/>
    <property type="match status" value="1"/>
</dbReference>
<dbReference type="InterPro" id="IPR045056">
    <property type="entry name" value="Nop56/Nop58"/>
</dbReference>
<keyword evidence="3" id="KW-0690">Ribosome biogenesis</keyword>
<dbReference type="OrthoDB" id="6780543at2759"/>
<evidence type="ECO:0000256" key="1">
    <source>
        <dbReference type="ARBA" id="ARBA00004604"/>
    </source>
</evidence>
<sequence length="521" mass="56499">MSVDYLLHESAVGYALFKVAMQPDTVGNSLKEVQGAANDLAKFGKMVKLVSFAPFQGAAQALENANDISEGIVSEYLHTFLDTNLPKADKKHKVSLGVTDKALAGSIKEIYPKISCETSDTSEIVADMLRGLRTHGQKLLKQLQDGDVDRASLGLGHSYSRSKVKFSVNRNDNHIIQSIALLDYLDKSVNTFSMRVREWYGWHFPELVKIAPDNATYAKLALFIGDKSSLNDDSLHDLAALVNDDAGIAQQIIDTAKVSMGQDISEQDMDNVRAFAKRTSTLTTYRKNLANYLASKMGTVAPNLAALIGDVVGARLIAKAGSLTNLAKAPASTVQILGAEKALFRALKTKGNTPKYGLIYHSSFIGRAGAKNKGRISRFLANKCSIASRIDNFSETPSTKFGEALKAQVEERLEFYSSGVAPTKNADAMKAAMDSVLGDIDVEADDSDEEMAEALPLGAAPETEGVDPKAAKKAAKLAKKAAKEGKSDKKEKKRRQSDVDMDDAPAEKKKEKKKKHKHGKE</sequence>
<dbReference type="SUPFAM" id="SSF89124">
    <property type="entry name" value="Nop domain"/>
    <property type="match status" value="1"/>
</dbReference>
<dbReference type="InterPro" id="IPR036070">
    <property type="entry name" value="Nop_dom_sf"/>
</dbReference>
<accession>A0A5N6KTP5</accession>
<organism evidence="8 9">
    <name type="scientific">Carpinus fangiana</name>
    <dbReference type="NCBI Taxonomy" id="176857"/>
    <lineage>
        <taxon>Eukaryota</taxon>
        <taxon>Viridiplantae</taxon>
        <taxon>Streptophyta</taxon>
        <taxon>Embryophyta</taxon>
        <taxon>Tracheophyta</taxon>
        <taxon>Spermatophyta</taxon>
        <taxon>Magnoliopsida</taxon>
        <taxon>eudicotyledons</taxon>
        <taxon>Gunneridae</taxon>
        <taxon>Pentapetalae</taxon>
        <taxon>rosids</taxon>
        <taxon>fabids</taxon>
        <taxon>Fagales</taxon>
        <taxon>Betulaceae</taxon>
        <taxon>Carpinus</taxon>
    </lineage>
</organism>
<evidence type="ECO:0000259" key="7">
    <source>
        <dbReference type="PROSITE" id="PS51358"/>
    </source>
</evidence>
<evidence type="ECO:0000256" key="4">
    <source>
        <dbReference type="ARBA" id="ARBA00023242"/>
    </source>
</evidence>
<feature type="compositionally biased region" description="Basic residues" evidence="6">
    <location>
        <begin position="471"/>
        <end position="480"/>
    </location>
</feature>
<feature type="compositionally biased region" description="Basic and acidic residues" evidence="6">
    <location>
        <begin position="481"/>
        <end position="490"/>
    </location>
</feature>
<evidence type="ECO:0000256" key="3">
    <source>
        <dbReference type="ARBA" id="ARBA00022517"/>
    </source>
</evidence>
<dbReference type="Pfam" id="PF08156">
    <property type="entry name" value="NOP5NT"/>
    <property type="match status" value="1"/>
</dbReference>
<dbReference type="AlphaFoldDB" id="A0A5N6KTP5"/>
<dbReference type="PANTHER" id="PTHR10894:SF0">
    <property type="entry name" value="NUCLEOLAR PROTEIN 56"/>
    <property type="match status" value="1"/>
</dbReference>
<evidence type="ECO:0000256" key="6">
    <source>
        <dbReference type="SAM" id="MobiDB-lite"/>
    </source>
</evidence>
<dbReference type="Gene3D" id="1.10.287.4070">
    <property type="match status" value="1"/>
</dbReference>
<dbReference type="Gene3D" id="1.10.246.90">
    <property type="entry name" value="Nop domain"/>
    <property type="match status" value="1"/>
</dbReference>
<protein>
    <recommendedName>
        <fullName evidence="5">Nucleolar protein 56</fullName>
    </recommendedName>
</protein>
<comment type="similarity">
    <text evidence="2">Belongs to the NOP5/NOP56 family.</text>
</comment>
<dbReference type="EMBL" id="VIBQ01000012">
    <property type="protein sequence ID" value="KAB8343116.1"/>
    <property type="molecule type" value="Genomic_DNA"/>
</dbReference>
<dbReference type="GO" id="GO:0031428">
    <property type="term" value="C:box C/D methylation guide snoRNP complex"/>
    <property type="evidence" value="ECO:0007669"/>
    <property type="project" value="InterPro"/>
</dbReference>
<dbReference type="FunFam" id="1.10.246.90:FF:000001">
    <property type="entry name" value="Nucleolar protein 56"/>
    <property type="match status" value="1"/>
</dbReference>
<comment type="subcellular location">
    <subcellularLocation>
        <location evidence="1">Nucleus</location>
        <location evidence="1">Nucleolus</location>
    </subcellularLocation>
</comment>
<evidence type="ECO:0000313" key="9">
    <source>
        <dbReference type="Proteomes" id="UP000327013"/>
    </source>
</evidence>
<keyword evidence="4" id="KW-0539">Nucleus</keyword>
<feature type="domain" description="Nop" evidence="7">
    <location>
        <begin position="300"/>
        <end position="418"/>
    </location>
</feature>
<dbReference type="PANTHER" id="PTHR10894">
    <property type="entry name" value="NUCLEOLAR PROTEIN 5 NUCLEOLAR PROTEIN NOP5 NOP58"/>
    <property type="match status" value="1"/>
</dbReference>
<dbReference type="GO" id="GO:0030515">
    <property type="term" value="F:snoRNA binding"/>
    <property type="evidence" value="ECO:0007669"/>
    <property type="project" value="InterPro"/>
</dbReference>
<gene>
    <name evidence="8" type="ORF">FH972_022709</name>
</gene>
<dbReference type="GO" id="GO:0042254">
    <property type="term" value="P:ribosome biogenesis"/>
    <property type="evidence" value="ECO:0007669"/>
    <property type="project" value="UniProtKB-KW"/>
</dbReference>
<dbReference type="SMART" id="SM00931">
    <property type="entry name" value="NOSIC"/>
    <property type="match status" value="1"/>
</dbReference>
<dbReference type="GO" id="GO:0032040">
    <property type="term" value="C:small-subunit processome"/>
    <property type="evidence" value="ECO:0007669"/>
    <property type="project" value="InterPro"/>
</dbReference>